<keyword evidence="2" id="KW-1185">Reference proteome</keyword>
<dbReference type="Proteomes" id="UP001472677">
    <property type="component" value="Unassembled WGS sequence"/>
</dbReference>
<accession>A0ABR2APK6</accession>
<gene>
    <name evidence="1" type="ORF">V6N12_002083</name>
</gene>
<evidence type="ECO:0000313" key="1">
    <source>
        <dbReference type="EMBL" id="KAK8495579.1"/>
    </source>
</evidence>
<reference evidence="1 2" key="1">
    <citation type="journal article" date="2024" name="G3 (Bethesda)">
        <title>Genome assembly of Hibiscus sabdariffa L. provides insights into metabolisms of medicinal natural products.</title>
        <authorList>
            <person name="Kim T."/>
        </authorList>
    </citation>
    <scope>NUCLEOTIDE SEQUENCE [LARGE SCALE GENOMIC DNA]</scope>
    <source>
        <strain evidence="1">TK-2024</strain>
        <tissue evidence="1">Old leaves</tissue>
    </source>
</reference>
<sequence>MESRKRKNVDKQMPEDVFREYVSEIDRAYAELNKTSVFISNLVVEYKKQLAETIADMRTQLMEPQKATKDELALLNEDGEMENPN</sequence>
<evidence type="ECO:0000313" key="2">
    <source>
        <dbReference type="Proteomes" id="UP001472677"/>
    </source>
</evidence>
<comment type="caution">
    <text evidence="1">The sequence shown here is derived from an EMBL/GenBank/DDBJ whole genome shotgun (WGS) entry which is preliminary data.</text>
</comment>
<name>A0ABR2APK6_9ROSI</name>
<protein>
    <submittedName>
        <fullName evidence="1">Uncharacterized protein</fullName>
    </submittedName>
</protein>
<dbReference type="EMBL" id="JBBPBM010000423">
    <property type="protein sequence ID" value="KAK8495579.1"/>
    <property type="molecule type" value="Genomic_DNA"/>
</dbReference>
<proteinExistence type="predicted"/>
<organism evidence="1 2">
    <name type="scientific">Hibiscus sabdariffa</name>
    <name type="common">roselle</name>
    <dbReference type="NCBI Taxonomy" id="183260"/>
    <lineage>
        <taxon>Eukaryota</taxon>
        <taxon>Viridiplantae</taxon>
        <taxon>Streptophyta</taxon>
        <taxon>Embryophyta</taxon>
        <taxon>Tracheophyta</taxon>
        <taxon>Spermatophyta</taxon>
        <taxon>Magnoliopsida</taxon>
        <taxon>eudicotyledons</taxon>
        <taxon>Gunneridae</taxon>
        <taxon>Pentapetalae</taxon>
        <taxon>rosids</taxon>
        <taxon>malvids</taxon>
        <taxon>Malvales</taxon>
        <taxon>Malvaceae</taxon>
        <taxon>Malvoideae</taxon>
        <taxon>Hibiscus</taxon>
    </lineage>
</organism>